<evidence type="ECO:0000259" key="2">
    <source>
        <dbReference type="Pfam" id="PF02470"/>
    </source>
</evidence>
<dbReference type="Pfam" id="PF02470">
    <property type="entry name" value="MlaD"/>
    <property type="match status" value="1"/>
</dbReference>
<evidence type="ECO:0000313" key="3">
    <source>
        <dbReference type="EMBL" id="KUG27752.1"/>
    </source>
</evidence>
<dbReference type="PANTHER" id="PTHR33371">
    <property type="entry name" value="INTERMEMBRANE PHOSPHOLIPID TRANSPORT SYSTEM BINDING PROTEIN MLAD-RELATED"/>
    <property type="match status" value="1"/>
</dbReference>
<dbReference type="InterPro" id="IPR052336">
    <property type="entry name" value="MlaD_Phospholipid_Transporter"/>
</dbReference>
<comment type="caution">
    <text evidence="3">The sequence shown here is derived from an EMBL/GenBank/DDBJ whole genome shotgun (WGS) entry which is preliminary data.</text>
</comment>
<protein>
    <submittedName>
        <fullName evidence="3">Abc-type transport system</fullName>
    </submittedName>
</protein>
<reference evidence="3" key="1">
    <citation type="journal article" date="2015" name="Proc. Natl. Acad. Sci. U.S.A.">
        <title>Networks of energetic and metabolic interactions define dynamics in microbial communities.</title>
        <authorList>
            <person name="Embree M."/>
            <person name="Liu J.K."/>
            <person name="Al-Bassam M.M."/>
            <person name="Zengler K."/>
        </authorList>
    </citation>
    <scope>NUCLEOTIDE SEQUENCE</scope>
</reference>
<keyword evidence="1" id="KW-0472">Membrane</keyword>
<sequence>MLDERGKKKEYVKASLTLALGLGILSVFMVILGGHWFWENLVTYHVRFVTVKDLVSGRPVKYGGMDIGRIQKIELDPDDPRLIRVTLGVKADFPLYRGTQARIAQKGLVGDYYVFLDLQGEPGPRIEPGSEIPAARTMDMQELAAVAGDMLQSVKPKIDEIADNIERLLSPRNVDLVGRMLEEGPQLLAETKSAVEAFRADWARLVDKGETAASALGKTLERAETAVGTVEKELTVTLEEIRKHTQTAGKVAEELRVSLDYDQRQVESILENLNRTSRDLKDLTARVKERPWQVIRAPKEGQP</sequence>
<dbReference type="PANTHER" id="PTHR33371:SF4">
    <property type="entry name" value="INTERMEMBRANE PHOSPHOLIPID TRANSPORT SYSTEM BINDING PROTEIN MLAD"/>
    <property type="match status" value="1"/>
</dbReference>
<accession>A0A0W8G3L0</accession>
<keyword evidence="1" id="KW-1133">Transmembrane helix</keyword>
<organism evidence="3">
    <name type="scientific">hydrocarbon metagenome</name>
    <dbReference type="NCBI Taxonomy" id="938273"/>
    <lineage>
        <taxon>unclassified sequences</taxon>
        <taxon>metagenomes</taxon>
        <taxon>ecological metagenomes</taxon>
    </lineage>
</organism>
<evidence type="ECO:0000256" key="1">
    <source>
        <dbReference type="SAM" id="Phobius"/>
    </source>
</evidence>
<feature type="transmembrane region" description="Helical" evidence="1">
    <location>
        <begin position="12"/>
        <end position="38"/>
    </location>
</feature>
<feature type="domain" description="Mce/MlaD" evidence="2">
    <location>
        <begin position="42"/>
        <end position="117"/>
    </location>
</feature>
<keyword evidence="1" id="KW-0812">Transmembrane</keyword>
<dbReference type="AlphaFoldDB" id="A0A0W8G3L0"/>
<dbReference type="InterPro" id="IPR003399">
    <property type="entry name" value="Mce/MlaD"/>
</dbReference>
<name>A0A0W8G3L0_9ZZZZ</name>
<gene>
    <name evidence="3" type="ORF">ASZ90_002399</name>
</gene>
<dbReference type="EMBL" id="LNQE01000292">
    <property type="protein sequence ID" value="KUG27752.1"/>
    <property type="molecule type" value="Genomic_DNA"/>
</dbReference>
<proteinExistence type="predicted"/>